<evidence type="ECO:0000256" key="7">
    <source>
        <dbReference type="SAM" id="Phobius"/>
    </source>
</evidence>
<organism evidence="9 10">
    <name type="scientific">Jiella pelagia</name>
    <dbReference type="NCBI Taxonomy" id="2986949"/>
    <lineage>
        <taxon>Bacteria</taxon>
        <taxon>Pseudomonadati</taxon>
        <taxon>Pseudomonadota</taxon>
        <taxon>Alphaproteobacteria</taxon>
        <taxon>Hyphomicrobiales</taxon>
        <taxon>Aurantimonadaceae</taxon>
        <taxon>Jiella</taxon>
    </lineage>
</organism>
<dbReference type="NCBIfam" id="TIGR01297">
    <property type="entry name" value="CDF"/>
    <property type="match status" value="1"/>
</dbReference>
<evidence type="ECO:0000313" key="10">
    <source>
        <dbReference type="Proteomes" id="UP001164020"/>
    </source>
</evidence>
<reference evidence="9" key="1">
    <citation type="submission" date="2022-12" db="EMBL/GenBank/DDBJ databases">
        <title>Jiella pelagia sp. nov., isolated from phosphonate enriched culture of Northwest Pacific surface seawater.</title>
        <authorList>
            <person name="Shin D.Y."/>
            <person name="Hwang C.Y."/>
        </authorList>
    </citation>
    <scope>NUCLEOTIDE SEQUENCE</scope>
    <source>
        <strain evidence="9">HL-NP1</strain>
    </source>
</reference>
<feature type="transmembrane region" description="Helical" evidence="7">
    <location>
        <begin position="170"/>
        <end position="195"/>
    </location>
</feature>
<dbReference type="InterPro" id="IPR040177">
    <property type="entry name" value="SLC30A9"/>
</dbReference>
<feature type="transmembrane region" description="Helical" evidence="7">
    <location>
        <begin position="20"/>
        <end position="41"/>
    </location>
</feature>
<gene>
    <name evidence="9" type="ORF">OH818_26900</name>
</gene>
<evidence type="ECO:0000256" key="4">
    <source>
        <dbReference type="ARBA" id="ARBA00022989"/>
    </source>
</evidence>
<dbReference type="EMBL" id="CP114029">
    <property type="protein sequence ID" value="WAP68818.1"/>
    <property type="molecule type" value="Genomic_DNA"/>
</dbReference>
<proteinExistence type="predicted"/>
<feature type="transmembrane region" description="Helical" evidence="7">
    <location>
        <begin position="201"/>
        <end position="223"/>
    </location>
</feature>
<feature type="compositionally biased region" description="Basic residues" evidence="6">
    <location>
        <begin position="269"/>
        <end position="281"/>
    </location>
</feature>
<dbReference type="InterPro" id="IPR058533">
    <property type="entry name" value="Cation_efflux_TM"/>
</dbReference>
<keyword evidence="3 7" id="KW-0812">Transmembrane</keyword>
<sequence length="381" mass="40460">MAKSVRGSNDSSGSEGSKGAIVAAAVANLAIAVTKFVAAAFTGSSSMFAEGVHSVIDTANQGFLLIGLSNSKKPADEKHPFGYGAEVYFWSFLVAIFLFALGAGFSTYEGVMGIISGEAELTSPLIALGVLFLAFCFEGYSWSVAFREFQHRRRGNSLLRDFHDMKDPSIFVVLFEDTAACIGIVIAAGGIGLSWATGNHIFDAIGSILIGVLLGVTAILLAIEVKSLLIGERADPEIEALIREKLGARPEILAINEPQDPPSRTAGRAPHHEHRLQGRRRLAADRGDRQRNRAADPRAVPHRPQGLCRGPVAIGPWRSGPRGCRGASRRLTPGRSLKGARAPTVAGLSIIARHLPTCPPAHLPTWTGLVPPQAASLANVR</sequence>
<keyword evidence="5 7" id="KW-0472">Membrane</keyword>
<evidence type="ECO:0000256" key="5">
    <source>
        <dbReference type="ARBA" id="ARBA00023136"/>
    </source>
</evidence>
<name>A0ABY7C226_9HYPH</name>
<feature type="transmembrane region" description="Helical" evidence="7">
    <location>
        <begin position="125"/>
        <end position="149"/>
    </location>
</feature>
<evidence type="ECO:0000313" key="9">
    <source>
        <dbReference type="EMBL" id="WAP68818.1"/>
    </source>
</evidence>
<feature type="transmembrane region" description="Helical" evidence="7">
    <location>
        <begin position="87"/>
        <end position="105"/>
    </location>
</feature>
<dbReference type="PANTHER" id="PTHR13414:SF9">
    <property type="entry name" value="PROTON-COUPLED ZINC ANTIPORTER SLC30A9, MITOCHONDRIAL"/>
    <property type="match status" value="1"/>
</dbReference>
<feature type="compositionally biased region" description="Basic and acidic residues" evidence="6">
    <location>
        <begin position="282"/>
        <end position="296"/>
    </location>
</feature>
<feature type="region of interest" description="Disordered" evidence="6">
    <location>
        <begin position="255"/>
        <end position="339"/>
    </location>
</feature>
<dbReference type="InterPro" id="IPR027469">
    <property type="entry name" value="Cation_efflux_TMD_sf"/>
</dbReference>
<dbReference type="Pfam" id="PF01545">
    <property type="entry name" value="Cation_efflux"/>
    <property type="match status" value="1"/>
</dbReference>
<accession>A0ABY7C226</accession>
<keyword evidence="10" id="KW-1185">Reference proteome</keyword>
<evidence type="ECO:0000256" key="2">
    <source>
        <dbReference type="ARBA" id="ARBA00022448"/>
    </source>
</evidence>
<evidence type="ECO:0000256" key="6">
    <source>
        <dbReference type="SAM" id="MobiDB-lite"/>
    </source>
</evidence>
<evidence type="ECO:0000256" key="3">
    <source>
        <dbReference type="ARBA" id="ARBA00022692"/>
    </source>
</evidence>
<evidence type="ECO:0000256" key="1">
    <source>
        <dbReference type="ARBA" id="ARBA00004141"/>
    </source>
</evidence>
<protein>
    <submittedName>
        <fullName evidence="9">Cation transporter</fullName>
    </submittedName>
</protein>
<dbReference type="RefSeq" id="WP_268881251.1">
    <property type="nucleotide sequence ID" value="NZ_CP114029.1"/>
</dbReference>
<dbReference type="SUPFAM" id="SSF161111">
    <property type="entry name" value="Cation efflux protein transmembrane domain-like"/>
    <property type="match status" value="1"/>
</dbReference>
<feature type="domain" description="Cation efflux protein transmembrane" evidence="8">
    <location>
        <begin position="22"/>
        <end position="229"/>
    </location>
</feature>
<dbReference type="Gene3D" id="1.20.1510.10">
    <property type="entry name" value="Cation efflux protein transmembrane domain"/>
    <property type="match status" value="1"/>
</dbReference>
<evidence type="ECO:0000259" key="8">
    <source>
        <dbReference type="Pfam" id="PF01545"/>
    </source>
</evidence>
<dbReference type="InterPro" id="IPR002524">
    <property type="entry name" value="Cation_efflux"/>
</dbReference>
<keyword evidence="2" id="KW-0813">Transport</keyword>
<comment type="subcellular location">
    <subcellularLocation>
        <location evidence="1">Membrane</location>
        <topology evidence="1">Multi-pass membrane protein</topology>
    </subcellularLocation>
</comment>
<dbReference type="PANTHER" id="PTHR13414">
    <property type="entry name" value="HUEL-CATION TRANSPORTER"/>
    <property type="match status" value="1"/>
</dbReference>
<keyword evidence="4 7" id="KW-1133">Transmembrane helix</keyword>
<dbReference type="Proteomes" id="UP001164020">
    <property type="component" value="Chromosome"/>
</dbReference>